<keyword evidence="6 9" id="KW-1133">Transmembrane helix</keyword>
<evidence type="ECO:0000256" key="9">
    <source>
        <dbReference type="SAM" id="Phobius"/>
    </source>
</evidence>
<feature type="domain" description="Tripartite ATP-independent periplasmic transporters DctQ component" evidence="10">
    <location>
        <begin position="24"/>
        <end position="151"/>
    </location>
</feature>
<keyword evidence="3" id="KW-1003">Cell membrane</keyword>
<evidence type="ECO:0000313" key="11">
    <source>
        <dbReference type="EMBL" id="PPA69133.1"/>
    </source>
</evidence>
<evidence type="ECO:0000256" key="4">
    <source>
        <dbReference type="ARBA" id="ARBA00022519"/>
    </source>
</evidence>
<gene>
    <name evidence="11" type="ORF">C4B60_17655</name>
</gene>
<evidence type="ECO:0000256" key="6">
    <source>
        <dbReference type="ARBA" id="ARBA00022989"/>
    </source>
</evidence>
<protein>
    <submittedName>
        <fullName evidence="11">TRAP transporter small permease</fullName>
    </submittedName>
</protein>
<accession>A0A2S5G865</accession>
<dbReference type="RefSeq" id="WP_104059352.1">
    <property type="nucleotide sequence ID" value="NZ_PREZ01000007.1"/>
</dbReference>
<dbReference type="Pfam" id="PF04290">
    <property type="entry name" value="DctQ"/>
    <property type="match status" value="1"/>
</dbReference>
<feature type="transmembrane region" description="Helical" evidence="9">
    <location>
        <begin position="85"/>
        <end position="102"/>
    </location>
</feature>
<dbReference type="GO" id="GO:0005886">
    <property type="term" value="C:plasma membrane"/>
    <property type="evidence" value="ECO:0007669"/>
    <property type="project" value="UniProtKB-SubCell"/>
</dbReference>
<evidence type="ECO:0000256" key="3">
    <source>
        <dbReference type="ARBA" id="ARBA00022475"/>
    </source>
</evidence>
<dbReference type="InterPro" id="IPR007387">
    <property type="entry name" value="TRAP_DctQ"/>
</dbReference>
<comment type="subcellular location">
    <subcellularLocation>
        <location evidence="1">Cell inner membrane</location>
        <topology evidence="1">Multi-pass membrane protein</topology>
    </subcellularLocation>
</comment>
<comment type="caution">
    <text evidence="11">The sequence shown here is derived from an EMBL/GenBank/DDBJ whole genome shotgun (WGS) entry which is preliminary data.</text>
</comment>
<keyword evidence="5 9" id="KW-0812">Transmembrane</keyword>
<dbReference type="PANTHER" id="PTHR35011">
    <property type="entry name" value="2,3-DIKETO-L-GULONATE TRAP TRANSPORTER SMALL PERMEASE PROTEIN YIAM"/>
    <property type="match status" value="1"/>
</dbReference>
<evidence type="ECO:0000256" key="5">
    <source>
        <dbReference type="ARBA" id="ARBA00022692"/>
    </source>
</evidence>
<feature type="transmembrane region" description="Helical" evidence="9">
    <location>
        <begin position="7"/>
        <end position="31"/>
    </location>
</feature>
<feature type="transmembrane region" description="Helical" evidence="9">
    <location>
        <begin position="46"/>
        <end position="64"/>
    </location>
</feature>
<comment type="similarity">
    <text evidence="8">Belongs to the TRAP transporter small permease family.</text>
</comment>
<dbReference type="InterPro" id="IPR055348">
    <property type="entry name" value="DctQ"/>
</dbReference>
<evidence type="ECO:0000256" key="2">
    <source>
        <dbReference type="ARBA" id="ARBA00022448"/>
    </source>
</evidence>
<proteinExistence type="inferred from homology"/>
<evidence type="ECO:0000256" key="7">
    <source>
        <dbReference type="ARBA" id="ARBA00023136"/>
    </source>
</evidence>
<sequence>MKKFRSIIDLILSVLTIASFTGVIVIITVQIISRFAPFSFIWTEELTRYLFIYAICFGAPLALIRNEFINVDLLLTKMSDHFRKYYETLIYLSIIVLSGVMVKESYSFTLIGNNQASATMPFKLSVIHAALLMMSIFLIFYSVLKIIDLLKNDQEFKRHYEGEEF</sequence>
<dbReference type="GO" id="GO:0022857">
    <property type="term" value="F:transmembrane transporter activity"/>
    <property type="evidence" value="ECO:0007669"/>
    <property type="project" value="TreeGrafter"/>
</dbReference>
<dbReference type="GO" id="GO:0015740">
    <property type="term" value="P:C4-dicarboxylate transport"/>
    <property type="evidence" value="ECO:0007669"/>
    <property type="project" value="TreeGrafter"/>
</dbReference>
<dbReference type="PANTHER" id="PTHR35011:SF5">
    <property type="entry name" value="SIALIC ACID TRAP TRANSPORTER SMALL PERMEASE PROTEIN SIAQ"/>
    <property type="match status" value="1"/>
</dbReference>
<feature type="transmembrane region" description="Helical" evidence="9">
    <location>
        <begin position="122"/>
        <end position="144"/>
    </location>
</feature>
<organism evidence="11 12">
    <name type="scientific">Jeotgalibacillus proteolyticus</name>
    <dbReference type="NCBI Taxonomy" id="2082395"/>
    <lineage>
        <taxon>Bacteria</taxon>
        <taxon>Bacillati</taxon>
        <taxon>Bacillota</taxon>
        <taxon>Bacilli</taxon>
        <taxon>Bacillales</taxon>
        <taxon>Caryophanaceae</taxon>
        <taxon>Jeotgalibacillus</taxon>
    </lineage>
</organism>
<keyword evidence="12" id="KW-1185">Reference proteome</keyword>
<evidence type="ECO:0000256" key="8">
    <source>
        <dbReference type="ARBA" id="ARBA00038436"/>
    </source>
</evidence>
<keyword evidence="2" id="KW-0813">Transport</keyword>
<keyword evidence="4" id="KW-0997">Cell inner membrane</keyword>
<name>A0A2S5G865_9BACL</name>
<evidence type="ECO:0000256" key="1">
    <source>
        <dbReference type="ARBA" id="ARBA00004429"/>
    </source>
</evidence>
<dbReference type="OrthoDB" id="2086825at2"/>
<evidence type="ECO:0000313" key="12">
    <source>
        <dbReference type="Proteomes" id="UP000239047"/>
    </source>
</evidence>
<reference evidence="11 12" key="1">
    <citation type="submission" date="2018-02" db="EMBL/GenBank/DDBJ databases">
        <title>Jeotgalibacillus proteolyticum sp. nov. a protease producing bacterium isolated from ocean sediments of Laizhou Bay.</title>
        <authorList>
            <person name="Li Y."/>
        </authorList>
    </citation>
    <scope>NUCLEOTIDE SEQUENCE [LARGE SCALE GENOMIC DNA]</scope>
    <source>
        <strain evidence="11 12">22-7</strain>
    </source>
</reference>
<dbReference type="Proteomes" id="UP000239047">
    <property type="component" value="Unassembled WGS sequence"/>
</dbReference>
<evidence type="ECO:0000259" key="10">
    <source>
        <dbReference type="Pfam" id="PF04290"/>
    </source>
</evidence>
<dbReference type="AlphaFoldDB" id="A0A2S5G865"/>
<keyword evidence="7 9" id="KW-0472">Membrane</keyword>
<dbReference type="EMBL" id="PREZ01000007">
    <property type="protein sequence ID" value="PPA69133.1"/>
    <property type="molecule type" value="Genomic_DNA"/>
</dbReference>